<accession>A0A131ZTS2</accession>
<comment type="caution">
    <text evidence="2">The sequence shown here is derived from an EMBL/GenBank/DDBJ whole genome shotgun (WGS) entry which is preliminary data.</text>
</comment>
<protein>
    <submittedName>
        <fullName evidence="2">Uncharacterized protein</fullName>
    </submittedName>
</protein>
<dbReference type="AlphaFoldDB" id="A0A131ZTS2"/>
<evidence type="ECO:0000256" key="1">
    <source>
        <dbReference type="SAM" id="MobiDB-lite"/>
    </source>
</evidence>
<feature type="region of interest" description="Disordered" evidence="1">
    <location>
        <begin position="1"/>
        <end position="55"/>
    </location>
</feature>
<evidence type="ECO:0000313" key="2">
    <source>
        <dbReference type="EMBL" id="KPM02183.1"/>
    </source>
</evidence>
<organism evidence="2 3">
    <name type="scientific">Sarcoptes scabiei</name>
    <name type="common">Itch mite</name>
    <name type="synonym">Acarus scabiei</name>
    <dbReference type="NCBI Taxonomy" id="52283"/>
    <lineage>
        <taxon>Eukaryota</taxon>
        <taxon>Metazoa</taxon>
        <taxon>Ecdysozoa</taxon>
        <taxon>Arthropoda</taxon>
        <taxon>Chelicerata</taxon>
        <taxon>Arachnida</taxon>
        <taxon>Acari</taxon>
        <taxon>Acariformes</taxon>
        <taxon>Sarcoptiformes</taxon>
        <taxon>Astigmata</taxon>
        <taxon>Psoroptidia</taxon>
        <taxon>Sarcoptoidea</taxon>
        <taxon>Sarcoptidae</taxon>
        <taxon>Sarcoptinae</taxon>
        <taxon>Sarcoptes</taxon>
    </lineage>
</organism>
<feature type="compositionally biased region" description="Polar residues" evidence="1">
    <location>
        <begin position="8"/>
        <end position="27"/>
    </location>
</feature>
<evidence type="ECO:0000313" key="3">
    <source>
        <dbReference type="Proteomes" id="UP000616769"/>
    </source>
</evidence>
<reference evidence="2 3" key="1">
    <citation type="journal article" date="2015" name="Parasit. Vectors">
        <title>Draft genome of the scabies mite.</title>
        <authorList>
            <person name="Rider S.D.Jr."/>
            <person name="Morgan M.S."/>
            <person name="Arlian L.G."/>
        </authorList>
    </citation>
    <scope>NUCLEOTIDE SEQUENCE [LARGE SCALE GENOMIC DNA]</scope>
    <source>
        <strain evidence="2">Arlian Lab</strain>
    </source>
</reference>
<proteinExistence type="predicted"/>
<dbReference type="VEuPathDB" id="VectorBase:SSCA002230"/>
<dbReference type="Proteomes" id="UP000616769">
    <property type="component" value="Unassembled WGS sequence"/>
</dbReference>
<name>A0A131ZTS2_SARSC</name>
<gene>
    <name evidence="2" type="ORF">QR98_0005910</name>
</gene>
<dbReference type="EMBL" id="JXLN01001105">
    <property type="protein sequence ID" value="KPM02183.1"/>
    <property type="molecule type" value="Genomic_DNA"/>
</dbReference>
<sequence>MIAKENGYRNSTVNNDENTNDSENAKSQVEFCKRQSKPNQNQSYLGEGPSSSVSTSLVPVYSLWNTMKYGSIQSTCSQ</sequence>